<protein>
    <recommendedName>
        <fullName evidence="4">DoxX family protein</fullName>
    </recommendedName>
</protein>
<geneLocation type="plasmid" evidence="2 3">
    <name>pDAETH-4</name>
</geneLocation>
<keyword evidence="2" id="KW-0614">Plasmid</keyword>
<keyword evidence="1" id="KW-1133">Transmembrane helix</keyword>
<gene>
    <name evidence="2" type="ORF">DAETH_47980</name>
</gene>
<keyword evidence="3" id="KW-1185">Reference proteome</keyword>
<evidence type="ECO:0000313" key="2">
    <source>
        <dbReference type="EMBL" id="BDP44829.1"/>
    </source>
</evidence>
<proteinExistence type="predicted"/>
<organism evidence="2 3">
    <name type="scientific">Deinococcus aetherius</name>
    <dbReference type="NCBI Taxonomy" id="200252"/>
    <lineage>
        <taxon>Bacteria</taxon>
        <taxon>Thermotogati</taxon>
        <taxon>Deinococcota</taxon>
        <taxon>Deinococci</taxon>
        <taxon>Deinococcales</taxon>
        <taxon>Deinococcaceae</taxon>
        <taxon>Deinococcus</taxon>
    </lineage>
</organism>
<accession>A0ABN6RPZ3</accession>
<dbReference type="RefSeq" id="WP_264778957.1">
    <property type="nucleotide sequence ID" value="NZ_AP026564.1"/>
</dbReference>
<name>A0ABN6RPZ3_9DEIO</name>
<dbReference type="EMBL" id="AP026564">
    <property type="protein sequence ID" value="BDP44829.1"/>
    <property type="molecule type" value="Genomic_DNA"/>
</dbReference>
<reference evidence="2" key="1">
    <citation type="submission" date="2022-07" db="EMBL/GenBank/DDBJ databases">
        <title>Complete Genome Sequence of the Radioresistant Bacterium Deinococcus aetherius ST0316, Isolated from the Air Dust collected in Lower Stratosphere above Japan.</title>
        <authorList>
            <person name="Satoh K."/>
            <person name="Hagiwara K."/>
            <person name="Katsumata K."/>
            <person name="Kubo A."/>
            <person name="Yokobori S."/>
            <person name="Yamagishi A."/>
            <person name="Oono Y."/>
            <person name="Narumi I."/>
        </authorList>
    </citation>
    <scope>NUCLEOTIDE SEQUENCE</scope>
    <source>
        <strain evidence="2">ST0316</strain>
        <plasmid evidence="2">pDAETH-4</plasmid>
    </source>
</reference>
<feature type="transmembrane region" description="Helical" evidence="1">
    <location>
        <begin position="7"/>
        <end position="27"/>
    </location>
</feature>
<keyword evidence="1" id="KW-0472">Membrane</keyword>
<feature type="transmembrane region" description="Helical" evidence="1">
    <location>
        <begin position="47"/>
        <end position="64"/>
    </location>
</feature>
<evidence type="ECO:0000313" key="3">
    <source>
        <dbReference type="Proteomes" id="UP001064971"/>
    </source>
</evidence>
<keyword evidence="1" id="KW-0812">Transmembrane</keyword>
<feature type="transmembrane region" description="Helical" evidence="1">
    <location>
        <begin position="101"/>
        <end position="121"/>
    </location>
</feature>
<sequence length="144" mass="16280">MIPRAAIFLLRLVLASLHLLVAVISFVRPPMVEVVKGYAKFAEIGDTTTWGTWALTIGLGLLLIPRGPLLILWQFASASYFALFALLVTGGPSGLNWGSGVYGGLSLWSMVLAYDTANDWFEQTRWPQRFRAWLGRRWERRRVR</sequence>
<dbReference type="Proteomes" id="UP001064971">
    <property type="component" value="Plasmid pDAETH-4"/>
</dbReference>
<evidence type="ECO:0008006" key="4">
    <source>
        <dbReference type="Google" id="ProtNLM"/>
    </source>
</evidence>
<evidence type="ECO:0000256" key="1">
    <source>
        <dbReference type="SAM" id="Phobius"/>
    </source>
</evidence>
<feature type="transmembrane region" description="Helical" evidence="1">
    <location>
        <begin position="71"/>
        <end position="89"/>
    </location>
</feature>